<evidence type="ECO:0000256" key="3">
    <source>
        <dbReference type="SAM" id="SignalP"/>
    </source>
</evidence>
<dbReference type="WBParaSite" id="HCON_00152930-00001">
    <property type="protein sequence ID" value="HCON_00152930-00001"/>
    <property type="gene ID" value="HCON_00152930"/>
</dbReference>
<keyword evidence="3" id="KW-0732">Signal</keyword>
<dbReference type="PANTHER" id="PTHR44170">
    <property type="entry name" value="PROTEIN SIDEKICK"/>
    <property type="match status" value="1"/>
</dbReference>
<accession>A0A7I4YYB0</accession>
<dbReference type="GO" id="GO:0098609">
    <property type="term" value="P:cell-cell adhesion"/>
    <property type="evidence" value="ECO:0007669"/>
    <property type="project" value="TreeGrafter"/>
</dbReference>
<dbReference type="PROSITE" id="PS51257">
    <property type="entry name" value="PROKAR_LIPOPROTEIN"/>
    <property type="match status" value="1"/>
</dbReference>
<reference evidence="6" key="1">
    <citation type="submission" date="2020-12" db="UniProtKB">
        <authorList>
            <consortium name="WormBaseParasite"/>
        </authorList>
    </citation>
    <scope>IDENTIFICATION</scope>
    <source>
        <strain evidence="6">MHco3</strain>
    </source>
</reference>
<dbReference type="OMA" id="RCQITTH"/>
<dbReference type="Pfam" id="PF13927">
    <property type="entry name" value="Ig_3"/>
    <property type="match status" value="1"/>
</dbReference>
<dbReference type="Proteomes" id="UP000025227">
    <property type="component" value="Unplaced"/>
</dbReference>
<sequence>MLRLLLLIFALSAIASCTLRIVGNLAIVAKPKGHAGTELAPVQTTVSEFWCAAEKLGEKVPIEYGEFTRLRDGKVFEAKIKDNKAKLHIGKVPATAAGRYMCEVRTSEGHLLKGFLSMYCPPVLRLPTGSIFHEVPSVRPPKVIGAVKKAVAGERLELLCPVIGYPEPFARWEKDGAVIEPSPLIEYDGNNLIITHAEATMNGVYACIADNSFPMFVDGPAMPHQLIFEQKVIIDS</sequence>
<dbReference type="SMART" id="SM00408">
    <property type="entry name" value="IGc2"/>
    <property type="match status" value="1"/>
</dbReference>
<feature type="signal peptide" evidence="3">
    <location>
        <begin position="1"/>
        <end position="17"/>
    </location>
</feature>
<dbReference type="InterPro" id="IPR036179">
    <property type="entry name" value="Ig-like_dom_sf"/>
</dbReference>
<keyword evidence="2" id="KW-1015">Disulfide bond</keyword>
<keyword evidence="1" id="KW-0677">Repeat</keyword>
<dbReference type="SUPFAM" id="SSF48726">
    <property type="entry name" value="Immunoglobulin"/>
    <property type="match status" value="1"/>
</dbReference>
<feature type="domain" description="Ig-like" evidence="4">
    <location>
        <begin position="141"/>
        <end position="212"/>
    </location>
</feature>
<evidence type="ECO:0000259" key="4">
    <source>
        <dbReference type="PROSITE" id="PS50835"/>
    </source>
</evidence>
<evidence type="ECO:0000256" key="1">
    <source>
        <dbReference type="ARBA" id="ARBA00022737"/>
    </source>
</evidence>
<dbReference type="Gene3D" id="2.60.40.10">
    <property type="entry name" value="Immunoglobulins"/>
    <property type="match status" value="1"/>
</dbReference>
<dbReference type="GO" id="GO:0016020">
    <property type="term" value="C:membrane"/>
    <property type="evidence" value="ECO:0007669"/>
    <property type="project" value="UniProtKB-SubCell"/>
</dbReference>
<evidence type="ECO:0000313" key="5">
    <source>
        <dbReference type="Proteomes" id="UP000025227"/>
    </source>
</evidence>
<dbReference type="InterPro" id="IPR003598">
    <property type="entry name" value="Ig_sub2"/>
</dbReference>
<evidence type="ECO:0000256" key="2">
    <source>
        <dbReference type="ARBA" id="ARBA00023157"/>
    </source>
</evidence>
<name>A0A7I4YYB0_HAECO</name>
<dbReference type="PANTHER" id="PTHR44170:SF6">
    <property type="entry name" value="CONTACTIN"/>
    <property type="match status" value="1"/>
</dbReference>
<evidence type="ECO:0000313" key="6">
    <source>
        <dbReference type="WBParaSite" id="HCON_00152930-00001"/>
    </source>
</evidence>
<dbReference type="PROSITE" id="PS50835">
    <property type="entry name" value="IG_LIKE"/>
    <property type="match status" value="1"/>
</dbReference>
<dbReference type="InterPro" id="IPR013783">
    <property type="entry name" value="Ig-like_fold"/>
</dbReference>
<dbReference type="Pfam" id="PF26428">
    <property type="entry name" value="Zwei_Ig_N"/>
    <property type="match status" value="1"/>
</dbReference>
<dbReference type="InterPro" id="IPR007110">
    <property type="entry name" value="Ig-like_dom"/>
</dbReference>
<dbReference type="OrthoDB" id="5970915at2759"/>
<feature type="chain" id="PRO_5029712149" evidence="3">
    <location>
        <begin position="18"/>
        <end position="236"/>
    </location>
</feature>
<dbReference type="AlphaFoldDB" id="A0A7I4YYB0"/>
<keyword evidence="5" id="KW-1185">Reference proteome</keyword>
<dbReference type="InterPro" id="IPR058814">
    <property type="entry name" value="ZIG1/7_N"/>
</dbReference>
<protein>
    <submittedName>
        <fullName evidence="6">Ig-like domain-containing protein</fullName>
    </submittedName>
</protein>
<proteinExistence type="predicted"/>
<organism evidence="5 6">
    <name type="scientific">Haemonchus contortus</name>
    <name type="common">Barber pole worm</name>
    <dbReference type="NCBI Taxonomy" id="6289"/>
    <lineage>
        <taxon>Eukaryota</taxon>
        <taxon>Metazoa</taxon>
        <taxon>Ecdysozoa</taxon>
        <taxon>Nematoda</taxon>
        <taxon>Chromadorea</taxon>
        <taxon>Rhabditida</taxon>
        <taxon>Rhabditina</taxon>
        <taxon>Rhabditomorpha</taxon>
        <taxon>Strongyloidea</taxon>
        <taxon>Trichostrongylidae</taxon>
        <taxon>Haemonchus</taxon>
    </lineage>
</organism>